<accession>A0ABR1Y738</accession>
<organism evidence="3 4">
    <name type="scientific">Phyllosticta citrichinensis</name>
    <dbReference type="NCBI Taxonomy" id="1130410"/>
    <lineage>
        <taxon>Eukaryota</taxon>
        <taxon>Fungi</taxon>
        <taxon>Dikarya</taxon>
        <taxon>Ascomycota</taxon>
        <taxon>Pezizomycotina</taxon>
        <taxon>Dothideomycetes</taxon>
        <taxon>Dothideomycetes incertae sedis</taxon>
        <taxon>Botryosphaeriales</taxon>
        <taxon>Phyllostictaceae</taxon>
        <taxon>Phyllosticta</taxon>
    </lineage>
</organism>
<gene>
    <name evidence="3" type="ORF">IWX90DRAFT_482447</name>
</gene>
<name>A0ABR1Y738_9PEZI</name>
<sequence>MPAASAQRDRQLRIAAEDEVSRLRAELRQVKYERDQAQIELVARRRAIPPNPERIPELAGHHRYALEETIRSLTISKTAAIKQFSEQKETIAMLEEKNMRQRMTVLNVKGSIMNLLPDFEHVLGFLEQHANKLPLEIKRICERLGRLSAPRRPNTPNHQATACWVESVEDEDDEDAESDEHEYDSNGRPTDPKVLMESLEAEISLTNSTLSDDTLAANDALPKEIQKLKAEQFRVRQENFRLKRDNPTEAKLAKEITDLKQREDDHIREIIRLQRERDKLKEDNEKALQHWQGI</sequence>
<dbReference type="Proteomes" id="UP001456524">
    <property type="component" value="Unassembled WGS sequence"/>
</dbReference>
<reference evidence="3 4" key="1">
    <citation type="journal article" date="2022" name="G3 (Bethesda)">
        <title>Enemy or ally: a genomic approach to elucidate the lifestyle of Phyllosticta citrichinaensis.</title>
        <authorList>
            <person name="Buijs V.A."/>
            <person name="Groenewald J.Z."/>
            <person name="Haridas S."/>
            <person name="LaButti K.M."/>
            <person name="Lipzen A."/>
            <person name="Martin F.M."/>
            <person name="Barry K."/>
            <person name="Grigoriev I.V."/>
            <person name="Crous P.W."/>
            <person name="Seidl M.F."/>
        </authorList>
    </citation>
    <scope>NUCLEOTIDE SEQUENCE [LARGE SCALE GENOMIC DNA]</scope>
    <source>
        <strain evidence="3 4">CBS 129764</strain>
    </source>
</reference>
<proteinExistence type="predicted"/>
<protein>
    <submittedName>
        <fullName evidence="3">Uncharacterized protein</fullName>
    </submittedName>
</protein>
<evidence type="ECO:0000313" key="3">
    <source>
        <dbReference type="EMBL" id="KAK8177456.1"/>
    </source>
</evidence>
<keyword evidence="1" id="KW-0175">Coiled coil</keyword>
<dbReference type="EMBL" id="JBBWUH010000001">
    <property type="protein sequence ID" value="KAK8177456.1"/>
    <property type="molecule type" value="Genomic_DNA"/>
</dbReference>
<evidence type="ECO:0000256" key="1">
    <source>
        <dbReference type="SAM" id="Coils"/>
    </source>
</evidence>
<evidence type="ECO:0000313" key="4">
    <source>
        <dbReference type="Proteomes" id="UP001456524"/>
    </source>
</evidence>
<comment type="caution">
    <text evidence="3">The sequence shown here is derived from an EMBL/GenBank/DDBJ whole genome shotgun (WGS) entry which is preliminary data.</text>
</comment>
<feature type="compositionally biased region" description="Acidic residues" evidence="2">
    <location>
        <begin position="167"/>
        <end position="182"/>
    </location>
</feature>
<feature type="region of interest" description="Disordered" evidence="2">
    <location>
        <begin position="148"/>
        <end position="191"/>
    </location>
</feature>
<evidence type="ECO:0000256" key="2">
    <source>
        <dbReference type="SAM" id="MobiDB-lite"/>
    </source>
</evidence>
<feature type="coiled-coil region" evidence="1">
    <location>
        <begin position="256"/>
        <end position="290"/>
    </location>
</feature>
<keyword evidence="4" id="KW-1185">Reference proteome</keyword>
<feature type="coiled-coil region" evidence="1">
    <location>
        <begin position="13"/>
        <end position="40"/>
    </location>
</feature>